<organism evidence="1 2">
    <name type="scientific">Paramesorhizobium deserti</name>
    <dbReference type="NCBI Taxonomy" id="1494590"/>
    <lineage>
        <taxon>Bacteria</taxon>
        <taxon>Pseudomonadati</taxon>
        <taxon>Pseudomonadota</taxon>
        <taxon>Alphaproteobacteria</taxon>
        <taxon>Hyphomicrobiales</taxon>
        <taxon>Phyllobacteriaceae</taxon>
        <taxon>Paramesorhizobium</taxon>
    </lineage>
</organism>
<comment type="caution">
    <text evidence="1">The sequence shown here is derived from an EMBL/GenBank/DDBJ whole genome shotgun (WGS) entry which is preliminary data.</text>
</comment>
<accession>A0A135HVF4</accession>
<gene>
    <name evidence="1" type="ORF">ATN84_25605</name>
</gene>
<dbReference type="OrthoDB" id="8117005at2"/>
<proteinExistence type="predicted"/>
<dbReference type="Proteomes" id="UP000070107">
    <property type="component" value="Unassembled WGS sequence"/>
</dbReference>
<dbReference type="AlphaFoldDB" id="A0A135HVF4"/>
<dbReference type="EMBL" id="LNTU01000021">
    <property type="protein sequence ID" value="KXF77128.1"/>
    <property type="molecule type" value="Genomic_DNA"/>
</dbReference>
<evidence type="ECO:0000313" key="2">
    <source>
        <dbReference type="Proteomes" id="UP000070107"/>
    </source>
</evidence>
<sequence>MPVSQDVDRTVQLSSALERSLPHWRRDPRQIKGATNTNKAFAREGDARIVPVGTMGKAISLAGTILGEFSKVVQQIETPRSPDPIMRRLRADREEKRVTCGGDMIRKKGQEKLDLSDPNQRRFSEGALFFVERLAYSRQKINNYYLILLKTISFAANKPSLLKQILTK</sequence>
<keyword evidence="2" id="KW-1185">Reference proteome</keyword>
<evidence type="ECO:0000313" key="1">
    <source>
        <dbReference type="EMBL" id="KXF77128.1"/>
    </source>
</evidence>
<dbReference type="RefSeq" id="WP_068882076.1">
    <property type="nucleotide sequence ID" value="NZ_LNTU01000021.1"/>
</dbReference>
<protein>
    <submittedName>
        <fullName evidence="1">Uncharacterized protein</fullName>
    </submittedName>
</protein>
<name>A0A135HVF4_9HYPH</name>
<reference evidence="1 2" key="1">
    <citation type="submission" date="2015-11" db="EMBL/GenBank/DDBJ databases">
        <title>Draft genome sequence of Paramesorhizobium deserti A-3-E, a strain highly resistant to diverse beta-lactam antibiotics.</title>
        <authorList>
            <person name="Lv R."/>
            <person name="Yang X."/>
            <person name="Fang N."/>
            <person name="Guo J."/>
            <person name="Luo X."/>
            <person name="Peng F."/>
            <person name="Yang R."/>
            <person name="Cui Y."/>
            <person name="Fang C."/>
            <person name="Song Y."/>
        </authorList>
    </citation>
    <scope>NUCLEOTIDE SEQUENCE [LARGE SCALE GENOMIC DNA]</scope>
    <source>
        <strain evidence="1 2">A-3-E</strain>
    </source>
</reference>